<proteinExistence type="inferred from homology"/>
<dbReference type="Gene3D" id="3.30.470.20">
    <property type="entry name" value="ATP-grasp fold, B domain"/>
    <property type="match status" value="1"/>
</dbReference>
<evidence type="ECO:0000256" key="11">
    <source>
        <dbReference type="ARBA" id="ARBA00022755"/>
    </source>
</evidence>
<evidence type="ECO:0000256" key="13">
    <source>
        <dbReference type="ARBA" id="ARBA00023211"/>
    </source>
</evidence>
<dbReference type="GO" id="GO:0005524">
    <property type="term" value="F:ATP binding"/>
    <property type="evidence" value="ECO:0007669"/>
    <property type="project" value="UniProtKB-UniRule"/>
</dbReference>
<dbReference type="NCBIfam" id="TIGR00877">
    <property type="entry name" value="purD"/>
    <property type="match status" value="1"/>
</dbReference>
<dbReference type="SUPFAM" id="SSF55326">
    <property type="entry name" value="PurM N-terminal domain-like"/>
    <property type="match status" value="2"/>
</dbReference>
<comment type="pathway">
    <text evidence="2 16">Purine metabolism; IMP biosynthesis via de novo pathway; N(2)-formyl-N(1)-(5-phospho-D-ribosyl)glycinamide from N(1)-(5-phospho-D-ribosyl)glycinamide (10-formyl THF route): step 1/1.</text>
</comment>
<dbReference type="SUPFAM" id="SSF52440">
    <property type="entry name" value="PreATP-grasp domain"/>
    <property type="match status" value="1"/>
</dbReference>
<organism evidence="18 19">
    <name type="scientific">Trichonephila inaurata madagascariensis</name>
    <dbReference type="NCBI Taxonomy" id="2747483"/>
    <lineage>
        <taxon>Eukaryota</taxon>
        <taxon>Metazoa</taxon>
        <taxon>Ecdysozoa</taxon>
        <taxon>Arthropoda</taxon>
        <taxon>Chelicerata</taxon>
        <taxon>Arachnida</taxon>
        <taxon>Araneae</taxon>
        <taxon>Araneomorphae</taxon>
        <taxon>Entelegynae</taxon>
        <taxon>Araneoidea</taxon>
        <taxon>Nephilidae</taxon>
        <taxon>Trichonephila</taxon>
        <taxon>Trichonephila inaurata</taxon>
    </lineage>
</organism>
<dbReference type="Pfam" id="PF00586">
    <property type="entry name" value="AIRS"/>
    <property type="match status" value="2"/>
</dbReference>
<dbReference type="PROSITE" id="PS00184">
    <property type="entry name" value="GARS"/>
    <property type="match status" value="1"/>
</dbReference>
<dbReference type="Pfam" id="PF02844">
    <property type="entry name" value="GARS_N"/>
    <property type="match status" value="1"/>
</dbReference>
<dbReference type="Pfam" id="PF00551">
    <property type="entry name" value="Formyl_trans_N"/>
    <property type="match status" value="2"/>
</dbReference>
<dbReference type="InterPro" id="IPR020560">
    <property type="entry name" value="PRibGlycinamide_synth_C-dom"/>
</dbReference>
<dbReference type="InterPro" id="IPR004733">
    <property type="entry name" value="PurM_cligase"/>
</dbReference>
<dbReference type="InterPro" id="IPR004607">
    <property type="entry name" value="GART"/>
</dbReference>
<dbReference type="GO" id="GO:0046872">
    <property type="term" value="F:metal ion binding"/>
    <property type="evidence" value="ECO:0007669"/>
    <property type="project" value="UniProtKB-KW"/>
</dbReference>
<keyword evidence="7 16" id="KW-0436">Ligase</keyword>
<evidence type="ECO:0000256" key="14">
    <source>
        <dbReference type="ARBA" id="ARBA00023268"/>
    </source>
</evidence>
<dbReference type="GO" id="GO:0005829">
    <property type="term" value="C:cytosol"/>
    <property type="evidence" value="ECO:0007669"/>
    <property type="project" value="TreeGrafter"/>
</dbReference>
<dbReference type="EC" id="2.1.2.2" evidence="16"/>
<dbReference type="GO" id="GO:0046084">
    <property type="term" value="P:adenine biosynthetic process"/>
    <property type="evidence" value="ECO:0007669"/>
    <property type="project" value="TreeGrafter"/>
</dbReference>
<dbReference type="CDD" id="cd02196">
    <property type="entry name" value="PurM"/>
    <property type="match status" value="2"/>
</dbReference>
<dbReference type="SUPFAM" id="SSF56059">
    <property type="entry name" value="Glutathione synthetase ATP-binding domain-like"/>
    <property type="match status" value="1"/>
</dbReference>
<evidence type="ECO:0000256" key="2">
    <source>
        <dbReference type="ARBA" id="ARBA00005054"/>
    </source>
</evidence>
<comment type="similarity">
    <text evidence="4 16">In the N-terminal section; belongs to the GARS family.</text>
</comment>
<evidence type="ECO:0000313" key="18">
    <source>
        <dbReference type="EMBL" id="GFY44037.1"/>
    </source>
</evidence>
<dbReference type="Gene3D" id="3.30.1490.20">
    <property type="entry name" value="ATP-grasp fold, A domain"/>
    <property type="match status" value="1"/>
</dbReference>
<keyword evidence="11 16" id="KW-0658">Purine biosynthesis</keyword>
<dbReference type="SUPFAM" id="SSF51246">
    <property type="entry name" value="Rudiment single hybrid motif"/>
    <property type="match status" value="1"/>
</dbReference>
<evidence type="ECO:0000256" key="15">
    <source>
        <dbReference type="PROSITE-ProRule" id="PRU00409"/>
    </source>
</evidence>
<dbReference type="GO" id="GO:0004641">
    <property type="term" value="F:phosphoribosylformylglycinamidine cyclo-ligase activity"/>
    <property type="evidence" value="ECO:0007669"/>
    <property type="project" value="UniProtKB-EC"/>
</dbReference>
<dbReference type="GO" id="GO:0004637">
    <property type="term" value="F:phosphoribosylamine-glycine ligase activity"/>
    <property type="evidence" value="ECO:0007669"/>
    <property type="project" value="UniProtKB-UniRule"/>
</dbReference>
<comment type="catalytic activity">
    <reaction evidence="16">
        <text>5-phospho-beta-D-ribosylamine + glycine + ATP = N(1)-(5-phospho-beta-D-ribosyl)glycinamide + ADP + phosphate + H(+)</text>
        <dbReference type="Rhea" id="RHEA:17453"/>
        <dbReference type="ChEBI" id="CHEBI:15378"/>
        <dbReference type="ChEBI" id="CHEBI:30616"/>
        <dbReference type="ChEBI" id="CHEBI:43474"/>
        <dbReference type="ChEBI" id="CHEBI:57305"/>
        <dbReference type="ChEBI" id="CHEBI:58681"/>
        <dbReference type="ChEBI" id="CHEBI:143788"/>
        <dbReference type="ChEBI" id="CHEBI:456216"/>
        <dbReference type="EC" id="6.3.4.13"/>
    </reaction>
</comment>
<evidence type="ECO:0000313" key="19">
    <source>
        <dbReference type="Proteomes" id="UP000886998"/>
    </source>
</evidence>
<dbReference type="Gene3D" id="3.30.1330.10">
    <property type="entry name" value="PurM-like, N-terminal domain"/>
    <property type="match status" value="2"/>
</dbReference>
<evidence type="ECO:0000256" key="10">
    <source>
        <dbReference type="ARBA" id="ARBA00022741"/>
    </source>
</evidence>
<comment type="pathway">
    <text evidence="1 16">Purine metabolism; IMP biosynthesis via de novo pathway; 5-amino-1-(5-phospho-D-ribosyl)imidazole from N(2)-formyl-N(1)-(5-phospho-D-ribosyl)glycinamide: step 2/2.</text>
</comment>
<dbReference type="HAMAP" id="MF_00741">
    <property type="entry name" value="AIRS"/>
    <property type="match status" value="1"/>
</dbReference>
<dbReference type="HAMAP" id="MF_01930">
    <property type="entry name" value="PurN"/>
    <property type="match status" value="1"/>
</dbReference>
<dbReference type="FunFam" id="3.40.50.170:FF:000006">
    <property type="entry name" value="Trifunctional purine biosynthetic protein adenosine-3"/>
    <property type="match status" value="1"/>
</dbReference>
<dbReference type="GO" id="GO:0004644">
    <property type="term" value="F:phosphoribosylglycinamide formyltransferase activity"/>
    <property type="evidence" value="ECO:0007669"/>
    <property type="project" value="UniProtKB-EC"/>
</dbReference>
<keyword evidence="8" id="KW-0808">Transferase</keyword>
<reference evidence="18" key="1">
    <citation type="submission" date="2020-08" db="EMBL/GenBank/DDBJ databases">
        <title>Multicomponent nature underlies the extraordinary mechanical properties of spider dragline silk.</title>
        <authorList>
            <person name="Kono N."/>
            <person name="Nakamura H."/>
            <person name="Mori M."/>
            <person name="Yoshida Y."/>
            <person name="Ohtoshi R."/>
            <person name="Malay A.D."/>
            <person name="Moran D.A.P."/>
            <person name="Tomita M."/>
            <person name="Numata K."/>
            <person name="Arakawa K."/>
        </authorList>
    </citation>
    <scope>NUCLEOTIDE SEQUENCE</scope>
</reference>
<dbReference type="EC" id="6.3.3.1" evidence="16"/>
<dbReference type="SMART" id="SM01209">
    <property type="entry name" value="GARS_A"/>
    <property type="match status" value="1"/>
</dbReference>
<evidence type="ECO:0000256" key="6">
    <source>
        <dbReference type="ARBA" id="ARBA00008696"/>
    </source>
</evidence>
<evidence type="ECO:0000256" key="16">
    <source>
        <dbReference type="RuleBase" id="RU363089"/>
    </source>
</evidence>
<accession>A0A8X6X0N9</accession>
<comment type="catalytic activity">
    <reaction evidence="16">
        <text>N(1)-(5-phospho-beta-D-ribosyl)glycinamide + (6R)-10-formyltetrahydrofolate = N(2)-formyl-N(1)-(5-phospho-beta-D-ribosyl)glycinamide + (6S)-5,6,7,8-tetrahydrofolate + H(+)</text>
        <dbReference type="Rhea" id="RHEA:15053"/>
        <dbReference type="ChEBI" id="CHEBI:15378"/>
        <dbReference type="ChEBI" id="CHEBI:57453"/>
        <dbReference type="ChEBI" id="CHEBI:143788"/>
        <dbReference type="ChEBI" id="CHEBI:147286"/>
        <dbReference type="ChEBI" id="CHEBI:195366"/>
        <dbReference type="EC" id="2.1.2.2"/>
    </reaction>
</comment>
<comment type="similarity">
    <text evidence="6 16">In the central section; belongs to the AIR synthase family.</text>
</comment>
<dbReference type="CDD" id="cd08645">
    <property type="entry name" value="FMT_core_GART"/>
    <property type="match status" value="1"/>
</dbReference>
<keyword evidence="12 15" id="KW-0067">ATP-binding</keyword>
<dbReference type="FunFam" id="3.40.50.20:FF:000006">
    <property type="entry name" value="Phosphoribosylamine--glycine ligase, chloroplastic"/>
    <property type="match status" value="1"/>
</dbReference>
<dbReference type="Pfam" id="PF02769">
    <property type="entry name" value="AIRS_C"/>
    <property type="match status" value="2"/>
</dbReference>
<dbReference type="EMBL" id="BMAV01004013">
    <property type="protein sequence ID" value="GFY44037.1"/>
    <property type="molecule type" value="Genomic_DNA"/>
</dbReference>
<dbReference type="Pfam" id="PF02843">
    <property type="entry name" value="GARS_C"/>
    <property type="match status" value="1"/>
</dbReference>
<gene>
    <name evidence="18" type="primary">GART</name>
    <name evidence="18" type="ORF">TNIN_496411</name>
</gene>
<dbReference type="SUPFAM" id="SSF53328">
    <property type="entry name" value="Formyltransferase"/>
    <property type="match status" value="2"/>
</dbReference>
<dbReference type="InterPro" id="IPR036676">
    <property type="entry name" value="PurM-like_C_sf"/>
</dbReference>
<dbReference type="FunFam" id="3.30.470.20:FF:000018">
    <property type="entry name" value="Trifunctional purine biosynthetic protein adenosine-3"/>
    <property type="match status" value="1"/>
</dbReference>
<keyword evidence="19" id="KW-1185">Reference proteome</keyword>
<dbReference type="InterPro" id="IPR020559">
    <property type="entry name" value="PRibGlycinamide_synth_CS"/>
</dbReference>
<dbReference type="InterPro" id="IPR002376">
    <property type="entry name" value="Formyl_transf_N"/>
</dbReference>
<protein>
    <recommendedName>
        <fullName evidence="16">Trifunctional purine biosynthetic protein adenosine-3</fullName>
    </recommendedName>
    <domain>
        <recommendedName>
            <fullName evidence="16">Phosphoribosylamine--glycine ligase</fullName>
            <ecNumber evidence="16">6.3.4.13</ecNumber>
        </recommendedName>
        <alternativeName>
            <fullName evidence="16">Glycinamide ribonucleotide synthetase</fullName>
            <shortName evidence="16">GARS</shortName>
        </alternativeName>
        <alternativeName>
            <fullName evidence="16">Phosphoribosylglycinamide synthetase</fullName>
        </alternativeName>
    </domain>
    <domain>
        <recommendedName>
            <fullName evidence="16">Phosphoribosylformylglycinamidine cyclo-ligase</fullName>
            <ecNumber evidence="16">6.3.3.1</ecNumber>
        </recommendedName>
        <alternativeName>
            <fullName evidence="16">AIR synthase</fullName>
            <shortName evidence="16">AIRS</shortName>
        </alternativeName>
        <alternativeName>
            <fullName evidence="16">Phosphoribosyl-aminoimidazole synthetase</fullName>
        </alternativeName>
    </domain>
    <domain>
        <recommendedName>
            <fullName evidence="16">Phosphoribosylglycinamide formyltransferase</fullName>
            <ecNumber evidence="16">2.1.2.2</ecNumber>
        </recommendedName>
        <alternativeName>
            <fullName evidence="16">5'-phosphoribosylglycinamide transformylase</fullName>
        </alternativeName>
        <alternativeName>
            <fullName evidence="16">GAR transformylase</fullName>
            <shortName evidence="16">GART</shortName>
        </alternativeName>
    </domain>
</protein>
<comment type="caution">
    <text evidence="18">The sequence shown here is derived from an EMBL/GenBank/DDBJ whole genome shotgun (WGS) entry which is preliminary data.</text>
</comment>
<dbReference type="InterPro" id="IPR016185">
    <property type="entry name" value="PreATP-grasp_dom_sf"/>
</dbReference>
<dbReference type="InterPro" id="IPR020561">
    <property type="entry name" value="PRibGlycinamid_synth_ATP-grasp"/>
</dbReference>
<name>A0A8X6X0N9_9ARAC</name>
<dbReference type="InterPro" id="IPR036477">
    <property type="entry name" value="Formyl_transf_N_sf"/>
</dbReference>
<dbReference type="Pfam" id="PF01071">
    <property type="entry name" value="GARS_A"/>
    <property type="match status" value="1"/>
</dbReference>
<dbReference type="InterPro" id="IPR011054">
    <property type="entry name" value="Rudment_hybrid_motif"/>
</dbReference>
<comment type="catalytic activity">
    <reaction evidence="16">
        <text>2-formamido-N(1)-(5-O-phospho-beta-D-ribosyl)acetamidine + ATP = 5-amino-1-(5-phospho-beta-D-ribosyl)imidazole + ADP + phosphate + H(+)</text>
        <dbReference type="Rhea" id="RHEA:23032"/>
        <dbReference type="ChEBI" id="CHEBI:15378"/>
        <dbReference type="ChEBI" id="CHEBI:30616"/>
        <dbReference type="ChEBI" id="CHEBI:43474"/>
        <dbReference type="ChEBI" id="CHEBI:137981"/>
        <dbReference type="ChEBI" id="CHEBI:147287"/>
        <dbReference type="ChEBI" id="CHEBI:456216"/>
        <dbReference type="EC" id="6.3.3.1"/>
    </reaction>
</comment>
<dbReference type="InterPro" id="IPR036921">
    <property type="entry name" value="PurM-like_N_sf"/>
</dbReference>
<dbReference type="SUPFAM" id="SSF56042">
    <property type="entry name" value="PurM C-terminal domain-like"/>
    <property type="match status" value="2"/>
</dbReference>
<dbReference type="Gene3D" id="3.90.600.10">
    <property type="entry name" value="Phosphoribosylglycinamide synthetase, C-terminal domain"/>
    <property type="match status" value="1"/>
</dbReference>
<dbReference type="PROSITE" id="PS50975">
    <property type="entry name" value="ATP_GRASP"/>
    <property type="match status" value="1"/>
</dbReference>
<dbReference type="InterPro" id="IPR020562">
    <property type="entry name" value="PRibGlycinamide_synth_N"/>
</dbReference>
<dbReference type="SMART" id="SM01210">
    <property type="entry name" value="GARS_C"/>
    <property type="match status" value="1"/>
</dbReference>
<dbReference type="InterPro" id="IPR037123">
    <property type="entry name" value="PRibGlycinamide_synth_C_sf"/>
</dbReference>
<dbReference type="PANTHER" id="PTHR10520:SF12">
    <property type="entry name" value="TRIFUNCTIONAL PURINE BIOSYNTHETIC PROTEIN ADENOSINE-3"/>
    <property type="match status" value="1"/>
</dbReference>
<dbReference type="PROSITE" id="PS00373">
    <property type="entry name" value="GART"/>
    <property type="match status" value="1"/>
</dbReference>
<evidence type="ECO:0000256" key="1">
    <source>
        <dbReference type="ARBA" id="ARBA00004686"/>
    </source>
</evidence>
<evidence type="ECO:0000259" key="17">
    <source>
        <dbReference type="PROSITE" id="PS50975"/>
    </source>
</evidence>
<evidence type="ECO:0000256" key="5">
    <source>
        <dbReference type="ARBA" id="ARBA00008630"/>
    </source>
</evidence>
<evidence type="ECO:0000256" key="3">
    <source>
        <dbReference type="ARBA" id="ARBA00005174"/>
    </source>
</evidence>
<comment type="similarity">
    <text evidence="5 16">In the C-terminal section; belongs to the GART family.</text>
</comment>
<evidence type="ECO:0000256" key="7">
    <source>
        <dbReference type="ARBA" id="ARBA00022598"/>
    </source>
</evidence>
<dbReference type="OrthoDB" id="6478464at2759"/>
<dbReference type="NCBIfam" id="TIGR00878">
    <property type="entry name" value="purM"/>
    <property type="match status" value="2"/>
</dbReference>
<evidence type="ECO:0000256" key="12">
    <source>
        <dbReference type="ARBA" id="ARBA00022840"/>
    </source>
</evidence>
<feature type="domain" description="ATP-grasp" evidence="17">
    <location>
        <begin position="111"/>
        <end position="318"/>
    </location>
</feature>
<dbReference type="EC" id="6.3.4.13" evidence="16"/>
<dbReference type="HAMAP" id="MF_00138">
    <property type="entry name" value="GARS"/>
    <property type="match status" value="1"/>
</dbReference>
<dbReference type="Gene3D" id="3.90.650.10">
    <property type="entry name" value="PurM-like C-terminal domain"/>
    <property type="match status" value="2"/>
</dbReference>
<sequence length="1564" mass="171157">MTEFVLVIGSGAREHALAWKLSMSPLVKHVYVSPGNAGTHTTGKFSNCDVDVRDHAEVVLWCKTKNINLVVVGPEDPLAKGLADHLKEAGIACFGPCQKAAQIEASKEFAKYFMDKYEIPTARWKSFKDAKEAQDHILNSPYDALVVKASGLAAGKGVIVAKNKEEAVKAVDTLKQDKALSSANDTIVIEELLTGEEISVLCFSDGTHIAVMPPAQDHKRLLDDDEGPNTGGMGAYCRCPLVSSADMQFIREKILQKAIDGMRKENSPYIGVLYAGLMLTKDGPKVLEFNCRFGDPETQVILPLLKSDLFAIMLACVKGKLDESCVEWDPKKHAVGVVVVSGGYPGSYPKGKFIKGPEKLVEDHFVVFFAGACSKSGSLQTSGGRVITVVAVCDSLKEAAAEATSGAGMIHFDGAFYRKDIAKKALQKLPSKGMTYKASGVDIDSADDLVRKIKDLTKETLRPEVCGGIGGFGGIFSCASFTDPLLISKVGSVGEKLTIAQECQKYEVIGSDLVANAVNELLCYGAEPLFFLDTYTCGKLKVEIAAEVIRGISKACKEAKCALIGGETAEMPGMYFESDFDLTSFARGAVERWKLLPQKENISDGDVAIGLLTNSLNSVGIKILRKFLSNENLTFKNLSSVLFDDNTSFEEIILSPQNIYVDTVLPLIKRGIIKAVIYVNNDGITEHVKKTLPDEYKITLDGKKWTIPPVFDFIAEHIGFSKDAMLRDFNCGVDMILIVDKHISEDILNDIKSSGKMVSSIGVIKTRDNNTPHVELINAFHNSKGKSKQAETQYTDVACRKFVPKNEYLKREIAVFTSDKGTTLKALIEYSQNEQNLSTFQVVLVVGPISNETKQKISTATGTSIEVFEDYKSVTAEYLKSKNIFMICLDNYPEELPRDILEGWKGKIFNNHPSLLPAFNCSNVYQEVLNFGARITGCTVYHLGIGDVEEKILDQAAVTVETTDTVETLHEKVSCLQSLIYPRALELFLHRRNDAYLLQLGNVHSQNSAEILELNQSIQNLMNSTRRPGFTNSTELSCGIFDLKASGYTDPYLISGTDGVGTKLKIAQSCNKHDTIGIDLVAMCVNDILTHGAEPLFFLEAFNCGQINCDTVKKVVSGIVEGCKQANCALVGSEINEIPDIYLNLRELWDLQKYDVVGYSEGAVNKEHLLPHLNEIKSGDILIGLSSSGIHSNGYSLVRKLIEVKKYRYHDVFPLDKTKTLQEVLLTPTKIYVKSVLPLMKKGYIKAAAHITGGGLTQNIPRVLPSYAKVVLDGSKWSIPPVLQWIAMEGQLSEEEMLQTFNCGLGMILIVDKKYEGEILESLKQKGETASVVGCVGDFEPGKETVEVKNFELPKASTLKKKKKVGVLISGSGTNLQALIDYTQNPNNCSSAEIVLVLSNVDGVEGLARASRAGIPTKVLSHKNFKKRVDFDMAVHAILKENGVEIVCLAGFMRIVSKEFVQLWQGNLLNVHPAILPAFKGMDAHKQVLEKGAKITGCTVHFVEAEVDAGAVIQQAAVRVDPDDDVKSLQEKVKKLEHQIFPTALELLASGKISRGSNGKLVWH</sequence>
<dbReference type="GO" id="GO:0006189">
    <property type="term" value="P:'de novo' IMP biosynthetic process"/>
    <property type="evidence" value="ECO:0007669"/>
    <property type="project" value="UniProtKB-UniRule"/>
</dbReference>
<evidence type="ECO:0000256" key="9">
    <source>
        <dbReference type="ARBA" id="ARBA00022723"/>
    </source>
</evidence>
<dbReference type="NCBIfam" id="TIGR00639">
    <property type="entry name" value="PurN"/>
    <property type="match status" value="1"/>
</dbReference>
<dbReference type="InterPro" id="IPR001555">
    <property type="entry name" value="GART_AS"/>
</dbReference>
<keyword evidence="13 16" id="KW-0464">Manganese</keyword>
<dbReference type="InterPro" id="IPR016188">
    <property type="entry name" value="PurM-like_N"/>
</dbReference>
<keyword evidence="14 16" id="KW-0511">Multifunctional enzyme</keyword>
<dbReference type="PANTHER" id="PTHR10520">
    <property type="entry name" value="TRIFUNCTIONAL PURINE BIOSYNTHETIC PROTEIN ADENOSINE-3-RELATED"/>
    <property type="match status" value="1"/>
</dbReference>
<dbReference type="InterPro" id="IPR013815">
    <property type="entry name" value="ATP_grasp_subdomain_1"/>
</dbReference>
<evidence type="ECO:0000256" key="4">
    <source>
        <dbReference type="ARBA" id="ARBA00007423"/>
    </source>
</evidence>
<keyword evidence="9 16" id="KW-0479">Metal-binding</keyword>
<dbReference type="FunFam" id="3.90.650.10:FF:000019">
    <property type="entry name" value="Trifunctional purine biosynthetic protein adenosine-3"/>
    <property type="match status" value="1"/>
</dbReference>
<keyword evidence="10 15" id="KW-0547">Nucleotide-binding</keyword>
<dbReference type="InterPro" id="IPR000115">
    <property type="entry name" value="PRibGlycinamide_synth"/>
</dbReference>
<dbReference type="InterPro" id="IPR011761">
    <property type="entry name" value="ATP-grasp"/>
</dbReference>
<dbReference type="Proteomes" id="UP000886998">
    <property type="component" value="Unassembled WGS sequence"/>
</dbReference>
<evidence type="ECO:0000256" key="8">
    <source>
        <dbReference type="ARBA" id="ARBA00022679"/>
    </source>
</evidence>
<dbReference type="FunFam" id="3.90.600.10:FF:000001">
    <property type="entry name" value="Trifunctional purine biosynthetic protein adenosine-3"/>
    <property type="match status" value="1"/>
</dbReference>
<dbReference type="Gene3D" id="3.40.50.20">
    <property type="match status" value="1"/>
</dbReference>
<comment type="pathway">
    <text evidence="3 16">Purine metabolism; IMP biosynthesis via de novo pathway; N(1)-(5-phospho-D-ribosyl)glycinamide from 5-phospho-alpha-D-ribose 1-diphosphate: step 2/2.</text>
</comment>
<dbReference type="Gene3D" id="3.40.50.170">
    <property type="entry name" value="Formyl transferase, N-terminal domain"/>
    <property type="match status" value="2"/>
</dbReference>
<dbReference type="InterPro" id="IPR010918">
    <property type="entry name" value="PurM-like_C_dom"/>
</dbReference>